<dbReference type="AlphaFoldDB" id="A0A4R6RTP1"/>
<dbReference type="PANTHER" id="PTHR34070:SF1">
    <property type="entry name" value="DNA ALKYLATION REPAIR PROTEIN"/>
    <property type="match status" value="1"/>
</dbReference>
<dbReference type="Proteomes" id="UP000295444">
    <property type="component" value="Unassembled WGS sequence"/>
</dbReference>
<evidence type="ECO:0000313" key="1">
    <source>
        <dbReference type="EMBL" id="TDP89386.1"/>
    </source>
</evidence>
<dbReference type="SUPFAM" id="SSF48371">
    <property type="entry name" value="ARM repeat"/>
    <property type="match status" value="1"/>
</dbReference>
<dbReference type="PANTHER" id="PTHR34070">
    <property type="entry name" value="ARMADILLO-TYPE FOLD"/>
    <property type="match status" value="1"/>
</dbReference>
<protein>
    <submittedName>
        <fullName evidence="1">3-methyladenine DNA glycosylase AlkD</fullName>
    </submittedName>
</protein>
<organism evidence="1 2">
    <name type="scientific">Labedaea rhizosphaerae</name>
    <dbReference type="NCBI Taxonomy" id="598644"/>
    <lineage>
        <taxon>Bacteria</taxon>
        <taxon>Bacillati</taxon>
        <taxon>Actinomycetota</taxon>
        <taxon>Actinomycetes</taxon>
        <taxon>Pseudonocardiales</taxon>
        <taxon>Pseudonocardiaceae</taxon>
        <taxon>Labedaea</taxon>
    </lineage>
</organism>
<dbReference type="InterPro" id="IPR014825">
    <property type="entry name" value="DNA_alkylation"/>
</dbReference>
<dbReference type="Gene3D" id="1.25.10.90">
    <property type="match status" value="1"/>
</dbReference>
<dbReference type="Pfam" id="PF08713">
    <property type="entry name" value="DNA_alkylation"/>
    <property type="match status" value="1"/>
</dbReference>
<name>A0A4R6RTP1_LABRH</name>
<comment type="caution">
    <text evidence="1">The sequence shown here is derived from an EMBL/GenBank/DDBJ whole genome shotgun (WGS) entry which is preliminary data.</text>
</comment>
<keyword evidence="2" id="KW-1185">Reference proteome</keyword>
<dbReference type="EMBL" id="SNXZ01000013">
    <property type="protein sequence ID" value="TDP89386.1"/>
    <property type="molecule type" value="Genomic_DNA"/>
</dbReference>
<evidence type="ECO:0000313" key="2">
    <source>
        <dbReference type="Proteomes" id="UP000295444"/>
    </source>
</evidence>
<dbReference type="RefSeq" id="WP_243754534.1">
    <property type="nucleotide sequence ID" value="NZ_SNXZ01000013.1"/>
</dbReference>
<dbReference type="InterPro" id="IPR016024">
    <property type="entry name" value="ARM-type_fold"/>
</dbReference>
<accession>A0A4R6RTP1</accession>
<gene>
    <name evidence="1" type="ORF">EV186_11333</name>
</gene>
<reference evidence="1 2" key="1">
    <citation type="submission" date="2019-03" db="EMBL/GenBank/DDBJ databases">
        <title>Genomic Encyclopedia of Type Strains, Phase IV (KMG-IV): sequencing the most valuable type-strain genomes for metagenomic binning, comparative biology and taxonomic classification.</title>
        <authorList>
            <person name="Goeker M."/>
        </authorList>
    </citation>
    <scope>NUCLEOTIDE SEQUENCE [LARGE SCALE GENOMIC DNA]</scope>
    <source>
        <strain evidence="1 2">DSM 45361</strain>
    </source>
</reference>
<proteinExistence type="predicted"/>
<sequence length="235" mass="26839">MEDDACGDRALIAAARSSLAEAADPAKAPDMQRYMRSDMPFRGVAKPERAVIARNVFADFPLPSPQALVATARMLWDEAEFREERYLAVDLTGYRAYRAYRDWQRPDLVPLYEHMIVTGAWWDHVDEIASRRIGPLLLAFPEEIAPVMRAWSRDPDLWRRRTSIICQLAAKERTDVPLLAECLEAGIGDKDFFIRKAIGWALRQHARIDPDWVRAFVASHPDLSPLSVREATKHL</sequence>
<dbReference type="CDD" id="cd07064">
    <property type="entry name" value="AlkD_like_1"/>
    <property type="match status" value="1"/>
</dbReference>